<evidence type="ECO:0000313" key="3">
    <source>
        <dbReference type="Proteomes" id="UP000310189"/>
    </source>
</evidence>
<organism evidence="2 3">
    <name type="scientific">Wallemia hederae</name>
    <dbReference type="NCBI Taxonomy" id="1540922"/>
    <lineage>
        <taxon>Eukaryota</taxon>
        <taxon>Fungi</taxon>
        <taxon>Dikarya</taxon>
        <taxon>Basidiomycota</taxon>
        <taxon>Wallemiomycotina</taxon>
        <taxon>Wallemiomycetes</taxon>
        <taxon>Wallemiales</taxon>
        <taxon>Wallemiaceae</taxon>
        <taxon>Wallemia</taxon>
    </lineage>
</organism>
<feature type="region of interest" description="Disordered" evidence="1">
    <location>
        <begin position="1"/>
        <end position="30"/>
    </location>
</feature>
<evidence type="ECO:0000256" key="1">
    <source>
        <dbReference type="SAM" id="MobiDB-lite"/>
    </source>
</evidence>
<comment type="caution">
    <text evidence="2">The sequence shown here is derived from an EMBL/GenBank/DDBJ whole genome shotgun (WGS) entry which is preliminary data.</text>
</comment>
<dbReference type="GO" id="GO:0006801">
    <property type="term" value="P:superoxide metabolic process"/>
    <property type="evidence" value="ECO:0007669"/>
    <property type="project" value="InterPro"/>
</dbReference>
<name>A0A4T0FX61_9BASI</name>
<gene>
    <name evidence="2" type="ORF">E3P99_00646</name>
</gene>
<protein>
    <submittedName>
        <fullName evidence="2">Uncharacterized protein</fullName>
    </submittedName>
</protein>
<dbReference type="InterPro" id="IPR036423">
    <property type="entry name" value="SOD-like_Cu/Zn_dom_sf"/>
</dbReference>
<dbReference type="AlphaFoldDB" id="A0A4T0FX61"/>
<reference evidence="2 3" key="1">
    <citation type="submission" date="2019-03" db="EMBL/GenBank/DDBJ databases">
        <title>Sequencing 23 genomes of Wallemia ichthyophaga.</title>
        <authorList>
            <person name="Gostincar C."/>
        </authorList>
    </citation>
    <scope>NUCLEOTIDE SEQUENCE [LARGE SCALE GENOMIC DNA]</scope>
    <source>
        <strain evidence="2 3">EXF-5753</strain>
    </source>
</reference>
<accession>A0A4T0FX61</accession>
<dbReference type="SUPFAM" id="SSF49329">
    <property type="entry name" value="Cu,Zn superoxide dismutase-like"/>
    <property type="match status" value="1"/>
</dbReference>
<dbReference type="GO" id="GO:0046872">
    <property type="term" value="F:metal ion binding"/>
    <property type="evidence" value="ECO:0007669"/>
    <property type="project" value="InterPro"/>
</dbReference>
<keyword evidence="3" id="KW-1185">Reference proteome</keyword>
<dbReference type="Proteomes" id="UP000310189">
    <property type="component" value="Unassembled WGS sequence"/>
</dbReference>
<feature type="compositionally biased region" description="Polar residues" evidence="1">
    <location>
        <begin position="1"/>
        <end position="11"/>
    </location>
</feature>
<dbReference type="EMBL" id="SPNW01000007">
    <property type="protein sequence ID" value="TIA92364.1"/>
    <property type="molecule type" value="Genomic_DNA"/>
</dbReference>
<proteinExistence type="predicted"/>
<dbReference type="Gene3D" id="2.60.40.200">
    <property type="entry name" value="Superoxide dismutase, copper/zinc binding domain"/>
    <property type="match status" value="1"/>
</dbReference>
<sequence>MDAYNGDNQLKQQDTTQQQEGDEASSASRACDWSDATVVKIEINEGLDEHKKYKWSINVHPDTSSSDCNAAGDILNPISIPEYVVCDPKNPEYCKLADLSANTVR</sequence>
<evidence type="ECO:0000313" key="2">
    <source>
        <dbReference type="EMBL" id="TIA92364.1"/>
    </source>
</evidence>
<dbReference type="OrthoDB" id="2015551at2759"/>